<proteinExistence type="predicted"/>
<sequence>MADMDSNVPIENEEQLWTELDKVVSTQCHAEAHEIIDDALRSWLYLASRCRDEFSQSDDDVLSCSQSLLDGCLFQTDPEYVRTQIIYSLLQEDEAGPLYVIASFLLLDGRAEEATFKRMIEEGCFHRLLELINDRKEDDPGLHRLLLDLMYEMSRIEQLRLEDLLHVDDGFVTYLFQLIEGLSDDAHDPYHYPIIRVLLVLNEQYMVASTTVMNDPTSPPAPLTNRVVKCLSLFGPHYRTFGENIILLLNRETETSLQLLILKLLYLLFTTRATYEYFYTNDLRVLLDVIIRNLLDLPNELMALRHTYLRVLYPLLAHTQLNQPPHYKKDEIQKLLKILGGSGNTHFAPVDETTLRLVDRVSKVKWLHEEGIGAGEVARKFIGISLSHKDVASNVSVVDVAAVTEKPGVQTPSRKAEADAKAEEAADDVSSPGTSEARVSSESNEARELSKLSERNEAPKPSRPKKPLPEVPKHRHGIPYVHTHTGHENGSTKSSVKKAPPKAPPPRRRGRIRHHATTTETVKSISELV</sequence>
<gene>
    <name evidence="1" type="ORF">F4821DRAFT_234067</name>
</gene>
<comment type="caution">
    <text evidence="1">The sequence shown here is derived from an EMBL/GenBank/DDBJ whole genome shotgun (WGS) entry which is preliminary data.</text>
</comment>
<dbReference type="Proteomes" id="UP001497680">
    <property type="component" value="Unassembled WGS sequence"/>
</dbReference>
<dbReference type="EMBL" id="MU394302">
    <property type="protein sequence ID" value="KAI6088240.1"/>
    <property type="molecule type" value="Genomic_DNA"/>
</dbReference>
<keyword evidence="2" id="KW-1185">Reference proteome</keyword>
<name>A0ACC0D789_9PEZI</name>
<evidence type="ECO:0000313" key="2">
    <source>
        <dbReference type="Proteomes" id="UP001497680"/>
    </source>
</evidence>
<evidence type="ECO:0000313" key="1">
    <source>
        <dbReference type="EMBL" id="KAI6088240.1"/>
    </source>
</evidence>
<accession>A0ACC0D789</accession>
<organism evidence="1 2">
    <name type="scientific">Hypoxylon rubiginosum</name>
    <dbReference type="NCBI Taxonomy" id="110542"/>
    <lineage>
        <taxon>Eukaryota</taxon>
        <taxon>Fungi</taxon>
        <taxon>Dikarya</taxon>
        <taxon>Ascomycota</taxon>
        <taxon>Pezizomycotina</taxon>
        <taxon>Sordariomycetes</taxon>
        <taxon>Xylariomycetidae</taxon>
        <taxon>Xylariales</taxon>
        <taxon>Hypoxylaceae</taxon>
        <taxon>Hypoxylon</taxon>
    </lineage>
</organism>
<protein>
    <submittedName>
        <fullName evidence="1">Uncharacterized protein</fullName>
    </submittedName>
</protein>
<reference evidence="1 2" key="1">
    <citation type="journal article" date="2022" name="New Phytol.">
        <title>Ecological generalism drives hyperdiversity of secondary metabolite gene clusters in xylarialean endophytes.</title>
        <authorList>
            <person name="Franco M.E.E."/>
            <person name="Wisecaver J.H."/>
            <person name="Arnold A.E."/>
            <person name="Ju Y.M."/>
            <person name="Slot J.C."/>
            <person name="Ahrendt S."/>
            <person name="Moore L.P."/>
            <person name="Eastman K.E."/>
            <person name="Scott K."/>
            <person name="Konkel Z."/>
            <person name="Mondo S.J."/>
            <person name="Kuo A."/>
            <person name="Hayes R.D."/>
            <person name="Haridas S."/>
            <person name="Andreopoulos B."/>
            <person name="Riley R."/>
            <person name="LaButti K."/>
            <person name="Pangilinan J."/>
            <person name="Lipzen A."/>
            <person name="Amirebrahimi M."/>
            <person name="Yan J."/>
            <person name="Adam C."/>
            <person name="Keymanesh K."/>
            <person name="Ng V."/>
            <person name="Louie K."/>
            <person name="Northen T."/>
            <person name="Drula E."/>
            <person name="Henrissat B."/>
            <person name="Hsieh H.M."/>
            <person name="Youens-Clark K."/>
            <person name="Lutzoni F."/>
            <person name="Miadlikowska J."/>
            <person name="Eastwood D.C."/>
            <person name="Hamelin R.C."/>
            <person name="Grigoriev I.V."/>
            <person name="U'Ren J.M."/>
        </authorList>
    </citation>
    <scope>NUCLEOTIDE SEQUENCE [LARGE SCALE GENOMIC DNA]</scope>
    <source>
        <strain evidence="1 2">ER1909</strain>
    </source>
</reference>